<proteinExistence type="predicted"/>
<organism evidence="2 3">
    <name type="scientific">Trapa incisa</name>
    <dbReference type="NCBI Taxonomy" id="236973"/>
    <lineage>
        <taxon>Eukaryota</taxon>
        <taxon>Viridiplantae</taxon>
        <taxon>Streptophyta</taxon>
        <taxon>Embryophyta</taxon>
        <taxon>Tracheophyta</taxon>
        <taxon>Spermatophyta</taxon>
        <taxon>Magnoliopsida</taxon>
        <taxon>eudicotyledons</taxon>
        <taxon>Gunneridae</taxon>
        <taxon>Pentapetalae</taxon>
        <taxon>rosids</taxon>
        <taxon>malvids</taxon>
        <taxon>Myrtales</taxon>
        <taxon>Lythraceae</taxon>
        <taxon>Trapa</taxon>
    </lineage>
</organism>
<keyword evidence="3" id="KW-1185">Reference proteome</keyword>
<dbReference type="GO" id="GO:0005524">
    <property type="term" value="F:ATP binding"/>
    <property type="evidence" value="ECO:0007669"/>
    <property type="project" value="InterPro"/>
</dbReference>
<feature type="domain" description="ATPase AAA-type core" evidence="1">
    <location>
        <begin position="40"/>
        <end position="79"/>
    </location>
</feature>
<name>A0AAN7QML3_9MYRT</name>
<evidence type="ECO:0000313" key="3">
    <source>
        <dbReference type="Proteomes" id="UP001345219"/>
    </source>
</evidence>
<gene>
    <name evidence="2" type="ORF">SAY87_032193</name>
</gene>
<comment type="caution">
    <text evidence="2">The sequence shown here is derived from an EMBL/GenBank/DDBJ whole genome shotgun (WGS) entry which is preliminary data.</text>
</comment>
<dbReference type="PANTHER" id="PTHR48470">
    <property type="entry name" value="CELL DIVISION CONTROL PROTEIN 48 C ISOFORM 1"/>
    <property type="match status" value="1"/>
</dbReference>
<dbReference type="InterPro" id="IPR003959">
    <property type="entry name" value="ATPase_AAA_core"/>
</dbReference>
<reference evidence="2 3" key="1">
    <citation type="journal article" date="2023" name="Hortic Res">
        <title>Pangenome of water caltrop reveals structural variations and asymmetric subgenome divergence after allopolyploidization.</title>
        <authorList>
            <person name="Zhang X."/>
            <person name="Chen Y."/>
            <person name="Wang L."/>
            <person name="Yuan Y."/>
            <person name="Fang M."/>
            <person name="Shi L."/>
            <person name="Lu R."/>
            <person name="Comes H.P."/>
            <person name="Ma Y."/>
            <person name="Chen Y."/>
            <person name="Huang G."/>
            <person name="Zhou Y."/>
            <person name="Zheng Z."/>
            <person name="Qiu Y."/>
        </authorList>
    </citation>
    <scope>NUCLEOTIDE SEQUENCE [LARGE SCALE GENOMIC DNA]</scope>
    <source>
        <tissue evidence="2">Roots</tissue>
    </source>
</reference>
<protein>
    <recommendedName>
        <fullName evidence="1">ATPase AAA-type core domain-containing protein</fullName>
    </recommendedName>
</protein>
<dbReference type="InterPro" id="IPR027417">
    <property type="entry name" value="P-loop_NTPase"/>
</dbReference>
<dbReference type="GO" id="GO:0016887">
    <property type="term" value="F:ATP hydrolysis activity"/>
    <property type="evidence" value="ECO:0007669"/>
    <property type="project" value="InterPro"/>
</dbReference>
<dbReference type="EMBL" id="JAXIOK010000005">
    <property type="protein sequence ID" value="KAK4771661.1"/>
    <property type="molecule type" value="Genomic_DNA"/>
</dbReference>
<dbReference type="SUPFAM" id="SSF52540">
    <property type="entry name" value="P-loop containing nucleoside triphosphate hydrolases"/>
    <property type="match status" value="1"/>
</dbReference>
<dbReference type="PANTHER" id="PTHR48470:SF1">
    <property type="entry name" value="CELL DIVISION CONTROL PROTEIN 48 C ISOFORM 1"/>
    <property type="match status" value="1"/>
</dbReference>
<evidence type="ECO:0000259" key="1">
    <source>
        <dbReference type="Pfam" id="PF00004"/>
    </source>
</evidence>
<evidence type="ECO:0000313" key="2">
    <source>
        <dbReference type="EMBL" id="KAK4771661.1"/>
    </source>
</evidence>
<accession>A0AAN7QML3</accession>
<dbReference type="Proteomes" id="UP001345219">
    <property type="component" value="Chromosome 24"/>
</dbReference>
<dbReference type="Pfam" id="PF00004">
    <property type="entry name" value="AAA"/>
    <property type="match status" value="1"/>
</dbReference>
<dbReference type="InterPro" id="IPR055278">
    <property type="entry name" value="CDC48c"/>
</dbReference>
<dbReference type="AlphaFoldDB" id="A0AAN7QML3"/>
<dbReference type="Gene3D" id="3.40.50.300">
    <property type="entry name" value="P-loop containing nucleotide triphosphate hydrolases"/>
    <property type="match status" value="1"/>
</dbReference>
<sequence length="86" mass="9292">MFRDLGGMREVLEELKMEVIVPLYHPELPRTLGVKPMAGLLLHGPPGCGKTKLARAIANETGVPFYQISATEAVSGVSGKIDRAFN</sequence>